<protein>
    <recommendedName>
        <fullName evidence="8">Acylase</fullName>
    </recommendedName>
</protein>
<evidence type="ECO:0008006" key="8">
    <source>
        <dbReference type="Google" id="ProtNLM"/>
    </source>
</evidence>
<keyword evidence="7" id="KW-1185">Reference proteome</keyword>
<accession>A0A6M2BT62</accession>
<keyword evidence="3" id="KW-0378">Hydrolase</keyword>
<dbReference type="Gene3D" id="3.60.20.10">
    <property type="entry name" value="Glutamine Phosphoribosylpyrophosphate, subunit 1, domain 1"/>
    <property type="match status" value="1"/>
</dbReference>
<keyword evidence="2 5" id="KW-0732">Signal</keyword>
<evidence type="ECO:0000256" key="5">
    <source>
        <dbReference type="SAM" id="SignalP"/>
    </source>
</evidence>
<evidence type="ECO:0000256" key="4">
    <source>
        <dbReference type="ARBA" id="ARBA00023145"/>
    </source>
</evidence>
<dbReference type="InterPro" id="IPR043147">
    <property type="entry name" value="Penicillin_amidase_A-knob"/>
</dbReference>
<dbReference type="PANTHER" id="PTHR34218">
    <property type="entry name" value="PEPTIDASE S45 PENICILLIN AMIDASE"/>
    <property type="match status" value="1"/>
</dbReference>
<dbReference type="EMBL" id="JAAMOW010000006">
    <property type="protein sequence ID" value="NGY05544.1"/>
    <property type="molecule type" value="Genomic_DNA"/>
</dbReference>
<evidence type="ECO:0000256" key="2">
    <source>
        <dbReference type="ARBA" id="ARBA00022729"/>
    </source>
</evidence>
<comment type="similarity">
    <text evidence="1">Belongs to the peptidase S45 family.</text>
</comment>
<proteinExistence type="inferred from homology"/>
<dbReference type="PROSITE" id="PS51257">
    <property type="entry name" value="PROKAR_LIPOPROTEIN"/>
    <property type="match status" value="1"/>
</dbReference>
<dbReference type="InterPro" id="IPR002692">
    <property type="entry name" value="S45"/>
</dbReference>
<dbReference type="RefSeq" id="WP_166257266.1">
    <property type="nucleotide sequence ID" value="NZ_JAAMOW010000006.1"/>
</dbReference>
<dbReference type="Proteomes" id="UP000472676">
    <property type="component" value="Unassembled WGS sequence"/>
</dbReference>
<keyword evidence="4" id="KW-0865">Zymogen</keyword>
<reference evidence="6 7" key="1">
    <citation type="journal article" date="2014" name="Int. J. Syst. Evol. Microbiol.">
        <title>Solimonas terrae sp. nov., isolated from soil.</title>
        <authorList>
            <person name="Kim S.J."/>
            <person name="Moon J.Y."/>
            <person name="Weon H.Y."/>
            <person name="Ahn J.H."/>
            <person name="Chen W.M."/>
            <person name="Kwon S.W."/>
        </authorList>
    </citation>
    <scope>NUCLEOTIDE SEQUENCE [LARGE SCALE GENOMIC DNA]</scope>
    <source>
        <strain evidence="6 7">KIS83-12</strain>
    </source>
</reference>
<evidence type="ECO:0000313" key="6">
    <source>
        <dbReference type="EMBL" id="NGY05544.1"/>
    </source>
</evidence>
<dbReference type="AlphaFoldDB" id="A0A6M2BT62"/>
<dbReference type="Gene3D" id="1.10.1400.10">
    <property type="match status" value="1"/>
</dbReference>
<evidence type="ECO:0000256" key="1">
    <source>
        <dbReference type="ARBA" id="ARBA00006586"/>
    </source>
</evidence>
<dbReference type="Gene3D" id="1.10.439.10">
    <property type="entry name" value="Penicillin Amidohydrolase, domain 1"/>
    <property type="match status" value="1"/>
</dbReference>
<dbReference type="Pfam" id="PF01804">
    <property type="entry name" value="Penicil_amidase"/>
    <property type="match status" value="1"/>
</dbReference>
<dbReference type="Gene3D" id="2.30.120.10">
    <property type="match status" value="1"/>
</dbReference>
<feature type="chain" id="PRO_5026712721" description="Acylase" evidence="5">
    <location>
        <begin position="18"/>
        <end position="802"/>
    </location>
</feature>
<dbReference type="SUPFAM" id="SSF56235">
    <property type="entry name" value="N-terminal nucleophile aminohydrolases (Ntn hydrolases)"/>
    <property type="match status" value="1"/>
</dbReference>
<comment type="caution">
    <text evidence="6">The sequence shown here is derived from an EMBL/GenBank/DDBJ whole genome shotgun (WGS) entry which is preliminary data.</text>
</comment>
<organism evidence="6 7">
    <name type="scientific">Solimonas terrae</name>
    <dbReference type="NCBI Taxonomy" id="1396819"/>
    <lineage>
        <taxon>Bacteria</taxon>
        <taxon>Pseudomonadati</taxon>
        <taxon>Pseudomonadota</taxon>
        <taxon>Gammaproteobacteria</taxon>
        <taxon>Nevskiales</taxon>
        <taxon>Nevskiaceae</taxon>
        <taxon>Solimonas</taxon>
    </lineage>
</organism>
<dbReference type="GO" id="GO:0016811">
    <property type="term" value="F:hydrolase activity, acting on carbon-nitrogen (but not peptide) bonds, in linear amides"/>
    <property type="evidence" value="ECO:0007669"/>
    <property type="project" value="InterPro"/>
</dbReference>
<dbReference type="PANTHER" id="PTHR34218:SF3">
    <property type="entry name" value="ACYL-HOMOSERINE LACTONE ACYLASE PVDQ"/>
    <property type="match status" value="1"/>
</dbReference>
<gene>
    <name evidence="6" type="ORF">G7Y85_12290</name>
</gene>
<dbReference type="GO" id="GO:0017000">
    <property type="term" value="P:antibiotic biosynthetic process"/>
    <property type="evidence" value="ECO:0007669"/>
    <property type="project" value="InterPro"/>
</dbReference>
<dbReference type="InterPro" id="IPR023343">
    <property type="entry name" value="Penicillin_amidase_dom1"/>
</dbReference>
<feature type="signal peptide" evidence="5">
    <location>
        <begin position="1"/>
        <end position="17"/>
    </location>
</feature>
<sequence length="802" mass="86306">MNTIRFGIAAVGLFALAACGQSHVVGSTAGSGSNGDGHYDVSITRTEMGVPHIKAADYPSLGYGYGYAFAEDNLCVLMDDLVTIRGERSRYFGPDGSYSIPAVPVTANNVDSDFFWKLMATDAVVARLKAAARPEVQELTTGYVAGFNRYMAELKAGEHPGRHAACANADYLQPISEADLYRRYFRLSVIASSSVFTTEIATATPPALSLGNTMPDAAAAKAALVAQPGPFAFFSREKKLGSNMYGLGADATQTGQSMLFGNPHFPWEGTERLYIVHLTVPGKMDIMGASLYGVPLVLIGFNDQLAWSHTVSTAYRFTLYQNPVNPLNPMQYYYDGKATDVTAVPLSIDVLQSDGSIKQQSRTLYRTQYGPVLELSVSGLPVLGWDRTRIYSMRDANAENDRLMNQFFAWNTAPNLGEFKADHARVLGVPWVNTVATGPNQSVYYGDLSVVPNVPDSLVSSCKAPLLSPIIGSVAPGLPVLQGNRADCQWLNDADAPPGIFGASHLPKLERSDWVANMNDSYWLTNPAQPLTGYARIIGDEGTARTLRTRLGILQIQRRLDGSDGRAGTKFSYDQLKDVVLSSHIYSGELAQGAVLGDLCANGGSSNTSQACAALADWNGSANLDATGAHVWIEFWERVNGVSNIWKTPFSVDDPVNTPNTLDTSKSGVQQALADAQTAISDAGLPFDAAFADVQHSGVHGDNGPSIFGSEGSIGAFTVADSDGLTPTGYHVNYGNSYIQAVTWNDGKVHAEGFITYSESTDPANPHFKDFTERYSQKQWLHFPFSASDISSDAISTLHLSE</sequence>
<evidence type="ECO:0000313" key="7">
    <source>
        <dbReference type="Proteomes" id="UP000472676"/>
    </source>
</evidence>
<dbReference type="InterPro" id="IPR043146">
    <property type="entry name" value="Penicillin_amidase_N_B-knob"/>
</dbReference>
<evidence type="ECO:0000256" key="3">
    <source>
        <dbReference type="ARBA" id="ARBA00022801"/>
    </source>
</evidence>
<name>A0A6M2BT62_9GAMM</name>
<dbReference type="InterPro" id="IPR029055">
    <property type="entry name" value="Ntn_hydrolases_N"/>
</dbReference>